<keyword evidence="3" id="KW-1185">Reference proteome</keyword>
<dbReference type="InParanoid" id="A0A1Q5PTE5"/>
<dbReference type="FunCoup" id="A0A1Q5PTE5">
    <property type="interactions" value="265"/>
</dbReference>
<feature type="domain" description="THIF-type NAD/FAD binding fold" evidence="1">
    <location>
        <begin position="23"/>
        <end position="279"/>
    </location>
</feature>
<dbReference type="PANTHER" id="PTHR10953">
    <property type="entry name" value="UBIQUITIN-ACTIVATING ENZYME E1"/>
    <property type="match status" value="1"/>
</dbReference>
<dbReference type="Gene3D" id="3.40.50.720">
    <property type="entry name" value="NAD(P)-binding Rossmann-like Domain"/>
    <property type="match status" value="1"/>
</dbReference>
<dbReference type="EMBL" id="MQVS01000015">
    <property type="protein sequence ID" value="OKL50796.1"/>
    <property type="molecule type" value="Genomic_DNA"/>
</dbReference>
<dbReference type="GO" id="GO:0004792">
    <property type="term" value="F:thiosulfate-cyanide sulfurtransferase activity"/>
    <property type="evidence" value="ECO:0007669"/>
    <property type="project" value="TreeGrafter"/>
</dbReference>
<evidence type="ECO:0000313" key="2">
    <source>
        <dbReference type="EMBL" id="OKL50796.1"/>
    </source>
</evidence>
<dbReference type="InterPro" id="IPR035985">
    <property type="entry name" value="Ubiquitin-activating_enz"/>
</dbReference>
<dbReference type="PANTHER" id="PTHR10953:SF102">
    <property type="entry name" value="ADENYLYLTRANSFERASE AND SULFURTRANSFERASE MOCS3"/>
    <property type="match status" value="1"/>
</dbReference>
<sequence length="286" mass="31793">MIKKGLIFEERECQREKKADARYARQIDQFAQYETDKISRFHFQEKLRSASVVIIGVGGLGSWIAANLTMAGIGTITLVDGDHVELSNLNRQILYHEGDLGRPKAEAAKEALEKINDDVQFKCIQSYVSSQSCAEKILSECPGAIVVLAADEPLLKLRAWVADACLKMGSKLIMVASGGIGPLIIPNHETPCWECQKKYLESLYPEVENWMQELDAPSRNGLPQPIMPGYHSMMAGLLTTEMIKLITSIQEPNTLGTILAWQPGTSTVVQEKIFRHPECVNHPEEA</sequence>
<proteinExistence type="predicted"/>
<evidence type="ECO:0000259" key="1">
    <source>
        <dbReference type="Pfam" id="PF00899"/>
    </source>
</evidence>
<comment type="caution">
    <text evidence="2">The sequence shown here is derived from an EMBL/GenBank/DDBJ whole genome shotgun (WGS) entry which is preliminary data.</text>
</comment>
<protein>
    <recommendedName>
        <fullName evidence="1">THIF-type NAD/FAD binding fold domain-containing protein</fullName>
    </recommendedName>
</protein>
<dbReference type="Proteomes" id="UP000185612">
    <property type="component" value="Unassembled WGS sequence"/>
</dbReference>
<name>A0A1Q5PTE5_9ACTO</name>
<dbReference type="Pfam" id="PF00899">
    <property type="entry name" value="ThiF"/>
    <property type="match status" value="1"/>
</dbReference>
<organism evidence="2 3">
    <name type="scientific">Buchananella hordeovulneris</name>
    <dbReference type="NCBI Taxonomy" id="52770"/>
    <lineage>
        <taxon>Bacteria</taxon>
        <taxon>Bacillati</taxon>
        <taxon>Actinomycetota</taxon>
        <taxon>Actinomycetes</taxon>
        <taxon>Actinomycetales</taxon>
        <taxon>Actinomycetaceae</taxon>
        <taxon>Buchananella</taxon>
    </lineage>
</organism>
<evidence type="ECO:0000313" key="3">
    <source>
        <dbReference type="Proteomes" id="UP000185612"/>
    </source>
</evidence>
<dbReference type="GO" id="GO:0016779">
    <property type="term" value="F:nucleotidyltransferase activity"/>
    <property type="evidence" value="ECO:0007669"/>
    <property type="project" value="TreeGrafter"/>
</dbReference>
<dbReference type="SUPFAM" id="SSF69572">
    <property type="entry name" value="Activating enzymes of the ubiquitin-like proteins"/>
    <property type="match status" value="1"/>
</dbReference>
<accession>A0A1Q5PTE5</accession>
<dbReference type="InterPro" id="IPR045886">
    <property type="entry name" value="ThiF/MoeB/HesA"/>
</dbReference>
<dbReference type="GO" id="GO:0008641">
    <property type="term" value="F:ubiquitin-like modifier activating enzyme activity"/>
    <property type="evidence" value="ECO:0007669"/>
    <property type="project" value="InterPro"/>
</dbReference>
<dbReference type="GO" id="GO:0005737">
    <property type="term" value="C:cytoplasm"/>
    <property type="evidence" value="ECO:0007669"/>
    <property type="project" value="TreeGrafter"/>
</dbReference>
<dbReference type="InterPro" id="IPR000594">
    <property type="entry name" value="ThiF_NAD_FAD-bd"/>
</dbReference>
<reference evidence="3" key="1">
    <citation type="submission" date="2016-12" db="EMBL/GenBank/DDBJ databases">
        <authorList>
            <person name="Meng X."/>
        </authorList>
    </citation>
    <scope>NUCLEOTIDE SEQUENCE [LARGE SCALE GENOMIC DNA]</scope>
    <source>
        <strain evidence="3">DSM 20732</strain>
    </source>
</reference>
<dbReference type="STRING" id="52770.BSZ40_10590"/>
<dbReference type="AlphaFoldDB" id="A0A1Q5PTE5"/>
<gene>
    <name evidence="2" type="ORF">BSZ40_10590</name>
</gene>